<dbReference type="Proteomes" id="UP000637383">
    <property type="component" value="Unassembled WGS sequence"/>
</dbReference>
<organism evidence="1 2">
    <name type="scientific">Nostoc paludosum FACHB-159</name>
    <dbReference type="NCBI Taxonomy" id="2692908"/>
    <lineage>
        <taxon>Bacteria</taxon>
        <taxon>Bacillati</taxon>
        <taxon>Cyanobacteriota</taxon>
        <taxon>Cyanophyceae</taxon>
        <taxon>Nostocales</taxon>
        <taxon>Nostocaceae</taxon>
        <taxon>Nostoc</taxon>
    </lineage>
</organism>
<name>A0ABR8KFJ2_9NOSO</name>
<reference evidence="1 2" key="1">
    <citation type="journal article" date="2020" name="ISME J.">
        <title>Comparative genomics reveals insights into cyanobacterial evolution and habitat adaptation.</title>
        <authorList>
            <person name="Chen M.Y."/>
            <person name="Teng W.K."/>
            <person name="Zhao L."/>
            <person name="Hu C.X."/>
            <person name="Zhou Y.K."/>
            <person name="Han B.P."/>
            <person name="Song L.R."/>
            <person name="Shu W.S."/>
        </authorList>
    </citation>
    <scope>NUCLEOTIDE SEQUENCE [LARGE SCALE GENOMIC DNA]</scope>
    <source>
        <strain evidence="1 2">FACHB-159</strain>
    </source>
</reference>
<protein>
    <submittedName>
        <fullName evidence="1">DUF4278 domain-containing protein</fullName>
    </submittedName>
</protein>
<accession>A0ABR8KFJ2</accession>
<keyword evidence="2" id="KW-1185">Reference proteome</keyword>
<evidence type="ECO:0000313" key="1">
    <source>
        <dbReference type="EMBL" id="MBD2736973.1"/>
    </source>
</evidence>
<dbReference type="InterPro" id="IPR025458">
    <property type="entry name" value="DUF4278"/>
</dbReference>
<dbReference type="RefSeq" id="WP_190957576.1">
    <property type="nucleotide sequence ID" value="NZ_JACJTU010000026.1"/>
</dbReference>
<comment type="caution">
    <text evidence="1">The sequence shown here is derived from an EMBL/GenBank/DDBJ whole genome shotgun (WGS) entry which is preliminary data.</text>
</comment>
<dbReference type="EMBL" id="JACJTU010000026">
    <property type="protein sequence ID" value="MBD2736973.1"/>
    <property type="molecule type" value="Genomic_DNA"/>
</dbReference>
<sequence>MKLYYRGLSYEYNPSPVGDKKTQQAFTSGNNLTYRGVSYHVEPNSKLDEVPEAPIAYKLSFRGIDYFVNKTA</sequence>
<dbReference type="Pfam" id="PF14105">
    <property type="entry name" value="DUF4278"/>
    <property type="match status" value="1"/>
</dbReference>
<evidence type="ECO:0000313" key="2">
    <source>
        <dbReference type="Proteomes" id="UP000637383"/>
    </source>
</evidence>
<gene>
    <name evidence="1" type="ORF">H6H03_24330</name>
</gene>
<proteinExistence type="predicted"/>